<reference evidence="3" key="1">
    <citation type="submission" date="2022-04" db="EMBL/GenBank/DDBJ databases">
        <title>A functionally conserved STORR gene fusion in Papaver species that diverged 16.8 million years ago.</title>
        <authorList>
            <person name="Catania T."/>
        </authorList>
    </citation>
    <scope>NUCLEOTIDE SEQUENCE</scope>
    <source>
        <strain evidence="3">S-188037</strain>
    </source>
</reference>
<dbReference type="AlphaFoldDB" id="A0AAD4XV40"/>
<dbReference type="Proteomes" id="UP001202328">
    <property type="component" value="Unassembled WGS sequence"/>
</dbReference>
<evidence type="ECO:0000313" key="3">
    <source>
        <dbReference type="EMBL" id="KAI3948524.1"/>
    </source>
</evidence>
<dbReference type="EMBL" id="JAJJMB010003267">
    <property type="protein sequence ID" value="KAI3948524.1"/>
    <property type="molecule type" value="Genomic_DNA"/>
</dbReference>
<keyword evidence="4" id="KW-1185">Reference proteome</keyword>
<dbReference type="InterPro" id="IPR012337">
    <property type="entry name" value="RNaseH-like_sf"/>
</dbReference>
<gene>
    <name evidence="3" type="ORF">MKW98_019274</name>
</gene>
<dbReference type="InterPro" id="IPR003165">
    <property type="entry name" value="Piwi"/>
</dbReference>
<feature type="non-terminal residue" evidence="3">
    <location>
        <position position="205"/>
    </location>
</feature>
<dbReference type="InterPro" id="IPR036397">
    <property type="entry name" value="RNaseH_sf"/>
</dbReference>
<dbReference type="GO" id="GO:0003676">
    <property type="term" value="F:nucleic acid binding"/>
    <property type="evidence" value="ECO:0007669"/>
    <property type="project" value="InterPro"/>
</dbReference>
<dbReference type="SUPFAM" id="SSF53098">
    <property type="entry name" value="Ribonuclease H-like"/>
    <property type="match status" value="1"/>
</dbReference>
<organism evidence="3 4">
    <name type="scientific">Papaver atlanticum</name>
    <dbReference type="NCBI Taxonomy" id="357466"/>
    <lineage>
        <taxon>Eukaryota</taxon>
        <taxon>Viridiplantae</taxon>
        <taxon>Streptophyta</taxon>
        <taxon>Embryophyta</taxon>
        <taxon>Tracheophyta</taxon>
        <taxon>Spermatophyta</taxon>
        <taxon>Magnoliopsida</taxon>
        <taxon>Ranunculales</taxon>
        <taxon>Papaveraceae</taxon>
        <taxon>Papaveroideae</taxon>
        <taxon>Papaver</taxon>
    </lineage>
</organism>
<dbReference type="PANTHER" id="PTHR22891">
    <property type="entry name" value="EUKARYOTIC TRANSLATION INITIATION FACTOR 2C"/>
    <property type="match status" value="1"/>
</dbReference>
<feature type="compositionally biased region" description="Polar residues" evidence="1">
    <location>
        <begin position="172"/>
        <end position="184"/>
    </location>
</feature>
<feature type="region of interest" description="Disordered" evidence="1">
    <location>
        <begin position="172"/>
        <end position="191"/>
    </location>
</feature>
<dbReference type="PROSITE" id="PS50822">
    <property type="entry name" value="PIWI"/>
    <property type="match status" value="1"/>
</dbReference>
<proteinExistence type="predicted"/>
<comment type="caution">
    <text evidence="3">The sequence shown here is derived from an EMBL/GenBank/DDBJ whole genome shotgun (WGS) entry which is preliminary data.</text>
</comment>
<evidence type="ECO:0000313" key="4">
    <source>
        <dbReference type="Proteomes" id="UP001202328"/>
    </source>
</evidence>
<accession>A0AAD4XV40</accession>
<protein>
    <recommendedName>
        <fullName evidence="2">Piwi domain-containing protein</fullName>
    </recommendedName>
</protein>
<name>A0AAD4XV40_9MAGN</name>
<feature type="domain" description="Piwi" evidence="2">
    <location>
        <begin position="1"/>
        <end position="166"/>
    </location>
</feature>
<evidence type="ECO:0000259" key="2">
    <source>
        <dbReference type="PROSITE" id="PS50822"/>
    </source>
</evidence>
<dbReference type="Pfam" id="PF02171">
    <property type="entry name" value="Piwi"/>
    <property type="match status" value="1"/>
</dbReference>
<dbReference type="SMART" id="SM00950">
    <property type="entry name" value="Piwi"/>
    <property type="match status" value="1"/>
</dbReference>
<dbReference type="Gene3D" id="3.30.420.10">
    <property type="entry name" value="Ribonuclease H-like superfamily/Ribonuclease H"/>
    <property type="match status" value="1"/>
</dbReference>
<evidence type="ECO:0000256" key="1">
    <source>
        <dbReference type="SAM" id="MobiDB-lite"/>
    </source>
</evidence>
<sequence length="205" mass="23092">ELLLDFYTSSKKRKPEQIIIFRDGVSESQFNQVLNIELDQIIEACKFLDEKWSPKFTVIIAQKNHHSKFFQPNSPDNVPPGTVIDNKICHPRNNDFYMCAHAGMIGTTRPAHYHVLLDEIGFSADELQELVHNLSYVYQRSTTAISIVAPVAYAHLAATQVSTFTKFDEMSETSSSHGGMTSVGSAPVPELPRLHENVRSSMFFC</sequence>
<dbReference type="FunFam" id="3.30.420.10:FF:000091">
    <property type="entry name" value="Protein argonaute 3"/>
    <property type="match status" value="1"/>
</dbReference>